<evidence type="ECO:0000313" key="3">
    <source>
        <dbReference type="Proteomes" id="UP000225199"/>
    </source>
</evidence>
<dbReference type="InterPro" id="IPR011856">
    <property type="entry name" value="tRNA_endonuc-like_dom_sf"/>
</dbReference>
<dbReference type="Pfam" id="PF04471">
    <property type="entry name" value="Mrr_cat"/>
    <property type="match status" value="1"/>
</dbReference>
<name>A0A2C6B0M5_FUSNP</name>
<dbReference type="InterPro" id="IPR007560">
    <property type="entry name" value="Restrct_endonuc_IV_Mrr"/>
</dbReference>
<evidence type="ECO:0000259" key="1">
    <source>
        <dbReference type="Pfam" id="PF04471"/>
    </source>
</evidence>
<proteinExistence type="predicted"/>
<sequence length="243" mass="28331">MMGLFNKKGDEYEALIKYLYQTLSEDFEEEIKVFSKYKIKGKSEVEHEIDVYYEFEKNQIIHKVIFECKDWNKRVSKEKLLTLKAIIDDIPNSVGVIVSKNGLQEGAEKFAKFNGIKIITGDKINILGGKILPHKLKNVLPDQYTKAEPFWAIMEKNQKNNSTGNFSKIQDRIILFISKKEAEEVLKMDKIVNAHVVGINKKHLSILIKYSEMWNWKIAIKNFFMDTIVDVSPEELKDNFYNI</sequence>
<dbReference type="SUPFAM" id="SSF52980">
    <property type="entry name" value="Restriction endonuclease-like"/>
    <property type="match status" value="1"/>
</dbReference>
<feature type="domain" description="Restriction endonuclease type IV Mrr" evidence="1">
    <location>
        <begin position="38"/>
        <end position="124"/>
    </location>
</feature>
<protein>
    <recommendedName>
        <fullName evidence="1">Restriction endonuclease type IV Mrr domain-containing protein</fullName>
    </recommendedName>
</protein>
<dbReference type="GO" id="GO:0003677">
    <property type="term" value="F:DNA binding"/>
    <property type="evidence" value="ECO:0007669"/>
    <property type="project" value="InterPro"/>
</dbReference>
<evidence type="ECO:0000313" key="2">
    <source>
        <dbReference type="EMBL" id="PHH97421.1"/>
    </source>
</evidence>
<dbReference type="GO" id="GO:0004519">
    <property type="term" value="F:endonuclease activity"/>
    <property type="evidence" value="ECO:0007669"/>
    <property type="project" value="InterPro"/>
</dbReference>
<reference evidence="2 3" key="1">
    <citation type="submission" date="2017-06" db="EMBL/GenBank/DDBJ databases">
        <title>Draft genome sequence of Fusobacterium nucleatum subsp. polymorphum KCOM 1002 (=ChDC F175).</title>
        <authorList>
            <person name="Kook J.-K."/>
            <person name="Park S.-N."/>
            <person name="Lim Y.K."/>
            <person name="Roh H."/>
        </authorList>
    </citation>
    <scope>NUCLEOTIDE SEQUENCE [LARGE SCALE GENOMIC DNA]</scope>
    <source>
        <strain evidence="3">KCOM 1002 (ChDC F175)</strain>
    </source>
</reference>
<dbReference type="Gene3D" id="3.40.1350.10">
    <property type="match status" value="1"/>
</dbReference>
<dbReference type="Proteomes" id="UP000225199">
    <property type="component" value="Unassembled WGS sequence"/>
</dbReference>
<dbReference type="EMBL" id="NIRJ01000001">
    <property type="protein sequence ID" value="PHH97421.1"/>
    <property type="molecule type" value="Genomic_DNA"/>
</dbReference>
<dbReference type="InterPro" id="IPR011335">
    <property type="entry name" value="Restrct_endonuc-II-like"/>
</dbReference>
<dbReference type="GO" id="GO:0009307">
    <property type="term" value="P:DNA restriction-modification system"/>
    <property type="evidence" value="ECO:0007669"/>
    <property type="project" value="InterPro"/>
</dbReference>
<dbReference type="AlphaFoldDB" id="A0A2C6B0M5"/>
<accession>A0A2C6B0M5</accession>
<gene>
    <name evidence="2" type="ORF">CA840_09040</name>
</gene>
<organism evidence="2 3">
    <name type="scientific">Fusobacterium nucleatum subsp. polymorphum</name>
    <name type="common">Fusobacterium polymorphum</name>
    <dbReference type="NCBI Taxonomy" id="76857"/>
    <lineage>
        <taxon>Bacteria</taxon>
        <taxon>Fusobacteriati</taxon>
        <taxon>Fusobacteriota</taxon>
        <taxon>Fusobacteriia</taxon>
        <taxon>Fusobacteriales</taxon>
        <taxon>Fusobacteriaceae</taxon>
        <taxon>Fusobacterium</taxon>
    </lineage>
</organism>
<comment type="caution">
    <text evidence="2">The sequence shown here is derived from an EMBL/GenBank/DDBJ whole genome shotgun (WGS) entry which is preliminary data.</text>
</comment>